<feature type="region of interest" description="Disordered" evidence="1">
    <location>
        <begin position="549"/>
        <end position="581"/>
    </location>
</feature>
<feature type="region of interest" description="Disordered" evidence="1">
    <location>
        <begin position="479"/>
        <end position="535"/>
    </location>
</feature>
<feature type="compositionally biased region" description="Basic and acidic residues" evidence="1">
    <location>
        <begin position="641"/>
        <end position="659"/>
    </location>
</feature>
<evidence type="ECO:0000256" key="1">
    <source>
        <dbReference type="SAM" id="MobiDB-lite"/>
    </source>
</evidence>
<gene>
    <name evidence="3" type="ORF">DPMN_025216</name>
</gene>
<name>A0A9D4LNX8_DREPO</name>
<dbReference type="EMBL" id="JAIWYP010000002">
    <property type="protein sequence ID" value="KAH3862250.1"/>
    <property type="molecule type" value="Genomic_DNA"/>
</dbReference>
<feature type="compositionally biased region" description="Basic and acidic residues" evidence="1">
    <location>
        <begin position="513"/>
        <end position="529"/>
    </location>
</feature>
<feature type="transmembrane region" description="Helical" evidence="2">
    <location>
        <begin position="332"/>
        <end position="358"/>
    </location>
</feature>
<evidence type="ECO:0000313" key="4">
    <source>
        <dbReference type="Proteomes" id="UP000828390"/>
    </source>
</evidence>
<keyword evidence="2" id="KW-0472">Membrane</keyword>
<proteinExistence type="predicted"/>
<keyword evidence="2" id="KW-1133">Transmembrane helix</keyword>
<protein>
    <submittedName>
        <fullName evidence="3">Uncharacterized protein</fullName>
    </submittedName>
</protein>
<keyword evidence="4" id="KW-1185">Reference proteome</keyword>
<accession>A0A9D4LNX8</accession>
<evidence type="ECO:0000256" key="2">
    <source>
        <dbReference type="SAM" id="Phobius"/>
    </source>
</evidence>
<keyword evidence="2" id="KW-0812">Transmembrane</keyword>
<organism evidence="3 4">
    <name type="scientific">Dreissena polymorpha</name>
    <name type="common">Zebra mussel</name>
    <name type="synonym">Mytilus polymorpha</name>
    <dbReference type="NCBI Taxonomy" id="45954"/>
    <lineage>
        <taxon>Eukaryota</taxon>
        <taxon>Metazoa</taxon>
        <taxon>Spiralia</taxon>
        <taxon>Lophotrochozoa</taxon>
        <taxon>Mollusca</taxon>
        <taxon>Bivalvia</taxon>
        <taxon>Autobranchia</taxon>
        <taxon>Heteroconchia</taxon>
        <taxon>Euheterodonta</taxon>
        <taxon>Imparidentia</taxon>
        <taxon>Neoheterodontei</taxon>
        <taxon>Myida</taxon>
        <taxon>Dreissenoidea</taxon>
        <taxon>Dreissenidae</taxon>
        <taxon>Dreissena</taxon>
    </lineage>
</organism>
<comment type="caution">
    <text evidence="3">The sequence shown here is derived from an EMBL/GenBank/DDBJ whole genome shotgun (WGS) entry which is preliminary data.</text>
</comment>
<feature type="region of interest" description="Disordered" evidence="1">
    <location>
        <begin position="302"/>
        <end position="325"/>
    </location>
</feature>
<reference evidence="3" key="1">
    <citation type="journal article" date="2019" name="bioRxiv">
        <title>The Genome of the Zebra Mussel, Dreissena polymorpha: A Resource for Invasive Species Research.</title>
        <authorList>
            <person name="McCartney M.A."/>
            <person name="Auch B."/>
            <person name="Kono T."/>
            <person name="Mallez S."/>
            <person name="Zhang Y."/>
            <person name="Obille A."/>
            <person name="Becker A."/>
            <person name="Abrahante J.E."/>
            <person name="Garbe J."/>
            <person name="Badalamenti J.P."/>
            <person name="Herman A."/>
            <person name="Mangelson H."/>
            <person name="Liachko I."/>
            <person name="Sullivan S."/>
            <person name="Sone E.D."/>
            <person name="Koren S."/>
            <person name="Silverstein K.A.T."/>
            <person name="Beckman K.B."/>
            <person name="Gohl D.M."/>
        </authorList>
    </citation>
    <scope>NUCLEOTIDE SEQUENCE</scope>
    <source>
        <strain evidence="3">Duluth1</strain>
        <tissue evidence="3">Whole animal</tissue>
    </source>
</reference>
<evidence type="ECO:0000313" key="3">
    <source>
        <dbReference type="EMBL" id="KAH3862250.1"/>
    </source>
</evidence>
<dbReference type="Proteomes" id="UP000828390">
    <property type="component" value="Unassembled WGS sequence"/>
</dbReference>
<feature type="non-terminal residue" evidence="3">
    <location>
        <position position="1"/>
    </location>
</feature>
<feature type="compositionally biased region" description="Low complexity" evidence="1">
    <location>
        <begin position="560"/>
        <end position="572"/>
    </location>
</feature>
<reference evidence="3" key="2">
    <citation type="submission" date="2020-11" db="EMBL/GenBank/DDBJ databases">
        <authorList>
            <person name="McCartney M.A."/>
            <person name="Auch B."/>
            <person name="Kono T."/>
            <person name="Mallez S."/>
            <person name="Becker A."/>
            <person name="Gohl D.M."/>
            <person name="Silverstein K.A.T."/>
            <person name="Koren S."/>
            <person name="Bechman K.B."/>
            <person name="Herman A."/>
            <person name="Abrahante J.E."/>
            <person name="Garbe J."/>
        </authorList>
    </citation>
    <scope>NUCLEOTIDE SEQUENCE</scope>
    <source>
        <strain evidence="3">Duluth1</strain>
        <tissue evidence="3">Whole animal</tissue>
    </source>
</reference>
<dbReference type="AlphaFoldDB" id="A0A9D4LNX8"/>
<feature type="region of interest" description="Disordered" evidence="1">
    <location>
        <begin position="639"/>
        <end position="682"/>
    </location>
</feature>
<sequence>LATSVQEFPTIHNRSACDSPRSCQTSSYSIECPVDEFIALQKISYGAKPYTPNCPNNNICTNRQHCCRYETGDCLISLNDTELAPVYKDCSHTPQCGWLFASSIPLQRECKIRDRSNYIWAEFQCISKDLFIDMCSQHYVTAKSVNIHHATMLSPYNAQQCSCIVTPEVCNTSADIEFYAIDVRLHSGFEDLRNCSTSSRIELVGQNEVKQYGCTPNKFQHGMQLFYKTSEQNVIMYLHKMPRQFPQKVWLHVKASLSSVKLKVTCGARSVETAHRCPARPRIDPGNDMKVLPDRTANPPTVIHLDEDYLDPNKGGGGNTEGDLPGEQQNPAIAAIIGGIAAGVVVLLLMLIVICLIIRRRQRNKKNQQTPDVKASLSLGEESHPLNFYEPIGDESKYSRNGANNGNLIYHEPWGGQQGTDVGNRLQKKDLAYATSEEIKVLIEKMEQDRHKIVEGSSDYYPSPDPTYYRHISTFTFKPHGSKQASKEDDEEEEENDRPRTKDGDSDSNCGTDKQESEDSKVEADRGIDWDLESPLVESETVSAYCDGYESPRVSSCQPSESTSVRTSVRSSVKSEDVSELPNYVYEPDSVILEDQFADLEVPDEPAPPVSAAILSRLKEKRKSGELTERKEGEIILGAYREPKGSVENITRETTRDCTEDSQSDHPYSPVYDEISDKQTKL</sequence>